<gene>
    <name evidence="3" type="ORF">MNBD_GAMMA18-1599</name>
</gene>
<dbReference type="EMBL" id="UOFP01000243">
    <property type="protein sequence ID" value="VAW88926.1"/>
    <property type="molecule type" value="Genomic_DNA"/>
</dbReference>
<comment type="similarity">
    <text evidence="1">Belongs to the UPF0125 (RnfH) family.</text>
</comment>
<dbReference type="InterPro" id="IPR016155">
    <property type="entry name" value="Mopterin_synth/thiamin_S_b"/>
</dbReference>
<accession>A0A3B1A7Y2</accession>
<evidence type="ECO:0000256" key="2">
    <source>
        <dbReference type="SAM" id="MobiDB-lite"/>
    </source>
</evidence>
<sequence>MENKPLINVEVAYALADKQVLIPLMLEEGSTAQQAIESSGVLVQFPTIDLDKNRVGIFGKLSKLNAVLREKDRVEIYRPLIADPKAVRKKRAEEGKAMKKGGATPAA</sequence>
<proteinExistence type="inferred from homology"/>
<dbReference type="Pfam" id="PF03658">
    <property type="entry name" value="Ub-RnfH"/>
    <property type="match status" value="1"/>
</dbReference>
<dbReference type="HAMAP" id="MF_00460">
    <property type="entry name" value="UPF0125_RnfH"/>
    <property type="match status" value="1"/>
</dbReference>
<dbReference type="PANTHER" id="PTHR37483:SF1">
    <property type="entry name" value="UPF0125 PROTEIN RATB"/>
    <property type="match status" value="1"/>
</dbReference>
<evidence type="ECO:0000256" key="1">
    <source>
        <dbReference type="ARBA" id="ARBA00010645"/>
    </source>
</evidence>
<feature type="region of interest" description="Disordered" evidence="2">
    <location>
        <begin position="86"/>
        <end position="107"/>
    </location>
</feature>
<dbReference type="PANTHER" id="PTHR37483">
    <property type="entry name" value="UPF0125 PROTEIN RATB"/>
    <property type="match status" value="1"/>
</dbReference>
<organism evidence="3">
    <name type="scientific">hydrothermal vent metagenome</name>
    <dbReference type="NCBI Taxonomy" id="652676"/>
    <lineage>
        <taxon>unclassified sequences</taxon>
        <taxon>metagenomes</taxon>
        <taxon>ecological metagenomes</taxon>
    </lineage>
</organism>
<dbReference type="SUPFAM" id="SSF54285">
    <property type="entry name" value="MoaD/ThiS"/>
    <property type="match status" value="1"/>
</dbReference>
<dbReference type="NCBIfam" id="NF002490">
    <property type="entry name" value="PRK01777.1"/>
    <property type="match status" value="1"/>
</dbReference>
<evidence type="ECO:0000313" key="3">
    <source>
        <dbReference type="EMBL" id="VAW88926.1"/>
    </source>
</evidence>
<dbReference type="AlphaFoldDB" id="A0A3B1A7Y2"/>
<name>A0A3B1A7Y2_9ZZZZ</name>
<dbReference type="Gene3D" id="3.10.20.280">
    <property type="entry name" value="RnfH-like"/>
    <property type="match status" value="1"/>
</dbReference>
<dbReference type="InterPro" id="IPR005346">
    <property type="entry name" value="RnfH"/>
</dbReference>
<reference evidence="3" key="1">
    <citation type="submission" date="2018-06" db="EMBL/GenBank/DDBJ databases">
        <authorList>
            <person name="Zhirakovskaya E."/>
        </authorList>
    </citation>
    <scope>NUCLEOTIDE SEQUENCE</scope>
</reference>
<protein>
    <submittedName>
        <fullName evidence="3">UPF0125 protein RatB</fullName>
    </submittedName>
</protein>
<dbReference type="InterPro" id="IPR037021">
    <property type="entry name" value="RnfH_sf"/>
</dbReference>